<dbReference type="EMBL" id="JACXVP010000009">
    <property type="protein sequence ID" value="KAG5586538.1"/>
    <property type="molecule type" value="Genomic_DNA"/>
</dbReference>
<dbReference type="InterPro" id="IPR032675">
    <property type="entry name" value="LRR_dom_sf"/>
</dbReference>
<proteinExistence type="predicted"/>
<keyword evidence="2" id="KW-1185">Reference proteome</keyword>
<evidence type="ECO:0000313" key="1">
    <source>
        <dbReference type="EMBL" id="KAG5586538.1"/>
    </source>
</evidence>
<gene>
    <name evidence="1" type="ORF">H5410_046972</name>
</gene>
<protein>
    <submittedName>
        <fullName evidence="1">Uncharacterized protein</fullName>
    </submittedName>
</protein>
<evidence type="ECO:0000313" key="2">
    <source>
        <dbReference type="Proteomes" id="UP000824120"/>
    </source>
</evidence>
<reference evidence="1 2" key="1">
    <citation type="submission" date="2020-09" db="EMBL/GenBank/DDBJ databases">
        <title>De no assembly of potato wild relative species, Solanum commersonii.</title>
        <authorList>
            <person name="Cho K."/>
        </authorList>
    </citation>
    <scope>NUCLEOTIDE SEQUENCE [LARGE SCALE GENOMIC DNA]</scope>
    <source>
        <strain evidence="1">LZ3.2</strain>
        <tissue evidence="1">Leaf</tissue>
    </source>
</reference>
<dbReference type="Proteomes" id="UP000824120">
    <property type="component" value="Chromosome 9"/>
</dbReference>
<dbReference type="Gene3D" id="3.80.10.10">
    <property type="entry name" value="Ribonuclease Inhibitor"/>
    <property type="match status" value="1"/>
</dbReference>
<dbReference type="AlphaFoldDB" id="A0A9J5XFX0"/>
<accession>A0A9J5XFX0</accession>
<sequence>MLTEKYLRELVLRNCNLIRSLSIMIEREQGVKIQEPTLEHLSYSSYSLEELDIAEYPNLKSLELFGCFASTRLNIGRSESLR</sequence>
<name>A0A9J5XFX0_SOLCO</name>
<feature type="non-terminal residue" evidence="1">
    <location>
        <position position="1"/>
    </location>
</feature>
<comment type="caution">
    <text evidence="1">The sequence shown here is derived from an EMBL/GenBank/DDBJ whole genome shotgun (WGS) entry which is preliminary data.</text>
</comment>
<organism evidence="1 2">
    <name type="scientific">Solanum commersonii</name>
    <name type="common">Commerson's wild potato</name>
    <name type="synonym">Commerson's nightshade</name>
    <dbReference type="NCBI Taxonomy" id="4109"/>
    <lineage>
        <taxon>Eukaryota</taxon>
        <taxon>Viridiplantae</taxon>
        <taxon>Streptophyta</taxon>
        <taxon>Embryophyta</taxon>
        <taxon>Tracheophyta</taxon>
        <taxon>Spermatophyta</taxon>
        <taxon>Magnoliopsida</taxon>
        <taxon>eudicotyledons</taxon>
        <taxon>Gunneridae</taxon>
        <taxon>Pentapetalae</taxon>
        <taxon>asterids</taxon>
        <taxon>lamiids</taxon>
        <taxon>Solanales</taxon>
        <taxon>Solanaceae</taxon>
        <taxon>Solanoideae</taxon>
        <taxon>Solaneae</taxon>
        <taxon>Solanum</taxon>
    </lineage>
</organism>